<feature type="domain" description="Tyrosine specific protein phosphatases" evidence="2">
    <location>
        <begin position="248"/>
        <end position="319"/>
    </location>
</feature>
<keyword evidence="3" id="KW-0675">Receptor</keyword>
<dbReference type="InterPro" id="IPR016130">
    <property type="entry name" value="Tyr_Pase_AS"/>
</dbReference>
<dbReference type="SMART" id="SM00194">
    <property type="entry name" value="PTPc"/>
    <property type="match status" value="2"/>
</dbReference>
<evidence type="ECO:0000259" key="1">
    <source>
        <dbReference type="PROSITE" id="PS50055"/>
    </source>
</evidence>
<evidence type="ECO:0000259" key="2">
    <source>
        <dbReference type="PROSITE" id="PS50056"/>
    </source>
</evidence>
<name>A0A0X3PDN9_SCHSO</name>
<dbReference type="InterPro" id="IPR000242">
    <property type="entry name" value="PTP_cat"/>
</dbReference>
<dbReference type="PROSITE" id="PS00383">
    <property type="entry name" value="TYR_PHOSPHATASE_1"/>
    <property type="match status" value="1"/>
</dbReference>
<dbReference type="InterPro" id="IPR000387">
    <property type="entry name" value="Tyr_Pase_dom"/>
</dbReference>
<gene>
    <name evidence="3" type="primary">PTPRS</name>
    <name evidence="3" type="ORF">TR93601</name>
</gene>
<proteinExistence type="predicted"/>
<dbReference type="AlphaFoldDB" id="A0A0X3PDN9"/>
<protein>
    <submittedName>
        <fullName evidence="3">Receptor-type tyrosine-protein phosphatase S</fullName>
    </submittedName>
</protein>
<evidence type="ECO:0000313" key="3">
    <source>
        <dbReference type="EMBL" id="JAP50035.1"/>
    </source>
</evidence>
<dbReference type="PANTHER" id="PTHR19134">
    <property type="entry name" value="RECEPTOR-TYPE TYROSINE-PROTEIN PHOSPHATASE"/>
    <property type="match status" value="1"/>
</dbReference>
<reference evidence="3" key="1">
    <citation type="submission" date="2016-01" db="EMBL/GenBank/DDBJ databases">
        <title>Reference transcriptome for the parasite Schistocephalus solidus: insights into the molecular evolution of parasitism.</title>
        <authorList>
            <person name="Hebert F.O."/>
            <person name="Grambauer S."/>
            <person name="Barber I."/>
            <person name="Landry C.R."/>
            <person name="Aubin-Horth N."/>
        </authorList>
    </citation>
    <scope>NUCLEOTIDE SEQUENCE</scope>
</reference>
<dbReference type="EMBL" id="GEEE01013190">
    <property type="protein sequence ID" value="JAP50035.1"/>
    <property type="molecule type" value="Transcribed_RNA"/>
</dbReference>
<dbReference type="SUPFAM" id="SSF52799">
    <property type="entry name" value="(Phosphotyrosine protein) phosphatases II"/>
    <property type="match status" value="3"/>
</dbReference>
<dbReference type="PANTHER" id="PTHR19134:SF531">
    <property type="entry name" value="TYROSINE-PROTEIN PHOSPHATASE LAR"/>
    <property type="match status" value="1"/>
</dbReference>
<organism evidence="3">
    <name type="scientific">Schistocephalus solidus</name>
    <name type="common">Tapeworm</name>
    <dbReference type="NCBI Taxonomy" id="70667"/>
    <lineage>
        <taxon>Eukaryota</taxon>
        <taxon>Metazoa</taxon>
        <taxon>Spiralia</taxon>
        <taxon>Lophotrochozoa</taxon>
        <taxon>Platyhelminthes</taxon>
        <taxon>Cestoda</taxon>
        <taxon>Eucestoda</taxon>
        <taxon>Diphyllobothriidea</taxon>
        <taxon>Diphyllobothriidae</taxon>
        <taxon>Schistocephalus</taxon>
    </lineage>
</organism>
<feature type="domain" description="Tyrosine-protein phosphatase" evidence="1">
    <location>
        <begin position="16"/>
        <end position="328"/>
    </location>
</feature>
<feature type="domain" description="Tyrosine specific protein phosphatases" evidence="2">
    <location>
        <begin position="650"/>
        <end position="726"/>
    </location>
</feature>
<dbReference type="SMART" id="SM00404">
    <property type="entry name" value="PTPc_motif"/>
    <property type="match status" value="2"/>
</dbReference>
<dbReference type="GO" id="GO:0004725">
    <property type="term" value="F:protein tyrosine phosphatase activity"/>
    <property type="evidence" value="ECO:0007669"/>
    <property type="project" value="InterPro"/>
</dbReference>
<dbReference type="Pfam" id="PF00102">
    <property type="entry name" value="Y_phosphatase"/>
    <property type="match status" value="4"/>
</dbReference>
<feature type="domain" description="Tyrosine-protein phosphatase" evidence="1">
    <location>
        <begin position="427"/>
        <end position="735"/>
    </location>
</feature>
<accession>A0A0X3PDN9</accession>
<dbReference type="PRINTS" id="PR00700">
    <property type="entry name" value="PRTYPHPHTASE"/>
</dbReference>
<dbReference type="PROSITE" id="PS50056">
    <property type="entry name" value="TYR_PHOSPHATASE_2"/>
    <property type="match status" value="2"/>
</dbReference>
<dbReference type="InterPro" id="IPR050348">
    <property type="entry name" value="Protein-Tyr_Phosphatase"/>
</dbReference>
<sequence length="744" mass="83939">MIDHVNLLKKDNGRLMATEFESIDPGGQFTWEVSSRPENRSKNRYANVVAYDHSRIVLQKIDGVPDSDYINANYLDGYHRKNMYIATQGPLPNTIVDFWRMVWEQRSSIIVAMTRLEERTRIKCEQYWPAVGHGTRSPMSSAVEGWSNHAQPPNSPTSNHIFPPHRLQDNLITHRPGNSVAQLCQVPLATVTHGQITVDLLSVVELAYYTIRTFSLQKSGSQEKREVRQLQFTAWPDHGVPNHPAPLLMFLRRVNSEHAPETGPIIVHCSAGVGRTGAYVVLDILLQQMRREHVINVPVAVARLRSQRNFMVQTEDQYAFIYEALVEASLSGNTELPARQLRDHWLKLTAPTGDTGGATDTLESTGMTLEFKQLISQTITSLANTIAHRAPGGLLSYLDRRSASTDQSNAGAFLDPGIAISSVTELTGAQPVNIRKNRRSDCFPHEANRVKLTPIRGVDGSDYINASYVDSYSSRSAFIATQTPPPECLDDFWRMVWETGSCIIVQLDRRVEDTVPDAPYWPTEEPIRFDYVVVELVADYGMPAYILRELRITDARSGQSRTVRLFDASELAAVIARTLDSAQRQLLSPDQWEGDSRPTLPPALPPLAEWLPLKSAALKPDYLSSYTRSSSVDNYKNTIFDGNLCQMASRNMIDLIEEVHKTQEQFGLEGPITVHCRYGTGYTGIFLALSIVFERMRYEGVVDMFQTIKLLWWQRRGLVEFPAEYAFCYATALEYLNFFEQTTP</sequence>
<dbReference type="PROSITE" id="PS50055">
    <property type="entry name" value="TYR_PHOSPHATASE_PTP"/>
    <property type="match status" value="2"/>
</dbReference>
<dbReference type="InterPro" id="IPR003595">
    <property type="entry name" value="Tyr_Pase_cat"/>
</dbReference>
<dbReference type="Gene3D" id="3.90.190.10">
    <property type="entry name" value="Protein tyrosine phosphatase superfamily"/>
    <property type="match status" value="3"/>
</dbReference>
<dbReference type="InterPro" id="IPR029021">
    <property type="entry name" value="Prot-tyrosine_phosphatase-like"/>
</dbReference>